<dbReference type="GO" id="GO:0000271">
    <property type="term" value="P:polysaccharide biosynthetic process"/>
    <property type="evidence" value="ECO:0007669"/>
    <property type="project" value="TreeGrafter"/>
</dbReference>
<feature type="transmembrane region" description="Helical" evidence="1">
    <location>
        <begin position="54"/>
        <end position="80"/>
    </location>
</feature>
<feature type="transmembrane region" description="Helical" evidence="1">
    <location>
        <begin position="92"/>
        <end position="114"/>
    </location>
</feature>
<dbReference type="GO" id="GO:0016747">
    <property type="term" value="F:acyltransferase activity, transferring groups other than amino-acyl groups"/>
    <property type="evidence" value="ECO:0007669"/>
    <property type="project" value="InterPro"/>
</dbReference>
<feature type="transmembrane region" description="Helical" evidence="1">
    <location>
        <begin position="251"/>
        <end position="279"/>
    </location>
</feature>
<feature type="domain" description="Acyltransferase 3" evidence="2">
    <location>
        <begin position="19"/>
        <end position="340"/>
    </location>
</feature>
<feature type="transmembrane region" description="Helical" evidence="1">
    <location>
        <begin position="21"/>
        <end position="42"/>
    </location>
</feature>
<evidence type="ECO:0000313" key="3">
    <source>
        <dbReference type="EMBL" id="KAB0576805.1"/>
    </source>
</evidence>
<dbReference type="PANTHER" id="PTHR23028:SF53">
    <property type="entry name" value="ACYL_TRANSF_3 DOMAIN-CONTAINING PROTEIN"/>
    <property type="match status" value="1"/>
</dbReference>
<dbReference type="Proteomes" id="UP000430120">
    <property type="component" value="Unassembled WGS sequence"/>
</dbReference>
<dbReference type="OrthoDB" id="9767863at2"/>
<keyword evidence="1" id="KW-1133">Transmembrane helix</keyword>
<dbReference type="InterPro" id="IPR002656">
    <property type="entry name" value="Acyl_transf_3_dom"/>
</dbReference>
<gene>
    <name evidence="3" type="ORF">F7Q92_17275</name>
</gene>
<evidence type="ECO:0000259" key="2">
    <source>
        <dbReference type="Pfam" id="PF01757"/>
    </source>
</evidence>
<feature type="transmembrane region" description="Helical" evidence="1">
    <location>
        <begin position="325"/>
        <end position="345"/>
    </location>
</feature>
<protein>
    <submittedName>
        <fullName evidence="3">Acyltransferase</fullName>
    </submittedName>
</protein>
<keyword evidence="3" id="KW-0808">Transferase</keyword>
<feature type="transmembrane region" description="Helical" evidence="1">
    <location>
        <begin position="163"/>
        <end position="184"/>
    </location>
</feature>
<keyword evidence="4" id="KW-1185">Reference proteome</keyword>
<reference evidence="3 4" key="1">
    <citation type="submission" date="2019-09" db="EMBL/GenBank/DDBJ databases">
        <title>Draft genome sequences of 48 bacterial type strains from the CCUG.</title>
        <authorList>
            <person name="Tunovic T."/>
            <person name="Pineiro-Iglesias B."/>
            <person name="Unosson C."/>
            <person name="Inganas E."/>
            <person name="Ohlen M."/>
            <person name="Cardew S."/>
            <person name="Jensie-Markopoulos S."/>
            <person name="Salva-Serra F."/>
            <person name="Jaen-Luchoro D."/>
            <person name="Karlsson R."/>
            <person name="Svensson-Stadler L."/>
            <person name="Chun J."/>
            <person name="Moore E."/>
        </authorList>
    </citation>
    <scope>NUCLEOTIDE SEQUENCE [LARGE SCALE GENOMIC DNA]</scope>
    <source>
        <strain evidence="3 4">CCUG 30977</strain>
    </source>
</reference>
<keyword evidence="3" id="KW-0012">Acyltransferase</keyword>
<dbReference type="EMBL" id="VZPB01000053">
    <property type="protein sequence ID" value="KAB0576805.1"/>
    <property type="molecule type" value="Genomic_DNA"/>
</dbReference>
<feature type="transmembrane region" description="Helical" evidence="1">
    <location>
        <begin position="222"/>
        <end position="239"/>
    </location>
</feature>
<dbReference type="Pfam" id="PF01757">
    <property type="entry name" value="Acyl_transf_3"/>
    <property type="match status" value="1"/>
</dbReference>
<dbReference type="GO" id="GO:0016020">
    <property type="term" value="C:membrane"/>
    <property type="evidence" value="ECO:0007669"/>
    <property type="project" value="TreeGrafter"/>
</dbReference>
<organism evidence="3 4">
    <name type="scientific">Ideonella dechloratans</name>
    <dbReference type="NCBI Taxonomy" id="36863"/>
    <lineage>
        <taxon>Bacteria</taxon>
        <taxon>Pseudomonadati</taxon>
        <taxon>Pseudomonadota</taxon>
        <taxon>Betaproteobacteria</taxon>
        <taxon>Burkholderiales</taxon>
        <taxon>Sphaerotilaceae</taxon>
        <taxon>Ideonella</taxon>
    </lineage>
</organism>
<dbReference type="PANTHER" id="PTHR23028">
    <property type="entry name" value="ACETYLTRANSFERASE"/>
    <property type="match status" value="1"/>
</dbReference>
<dbReference type="InterPro" id="IPR050879">
    <property type="entry name" value="Acyltransferase_3"/>
</dbReference>
<feature type="transmembrane region" description="Helical" evidence="1">
    <location>
        <begin position="299"/>
        <end position="318"/>
    </location>
</feature>
<accession>A0A643F962</accession>
<evidence type="ECO:0000256" key="1">
    <source>
        <dbReference type="SAM" id="Phobius"/>
    </source>
</evidence>
<keyword evidence="1" id="KW-0812">Transmembrane</keyword>
<comment type="caution">
    <text evidence="3">The sequence shown here is derived from an EMBL/GenBank/DDBJ whole genome shotgun (WGS) entry which is preliminary data.</text>
</comment>
<keyword evidence="1" id="KW-0472">Membrane</keyword>
<dbReference type="AlphaFoldDB" id="A0A643F962"/>
<sequence length="372" mass="41128">MFFPDAAMKLSDLSKGRDNNFNLIRIAAAYAVLVTHSFALALGTGDAEPLRHTLGMTLGSIAVDVFFLTSGFLVTASLLTKQDSLDFVVARVLRIFPGLLVMLLLSVFVVGLGFTTLPWQNYLTDPHTYKYFAKCLTLVRGVDFELPGVFTGNPYRNAVNGSLWTLPHEVAMYLILVVAWLALFPVQRHRTRTFRLLLILSALVSGARVLAGHYGLMDEATPFPRLFFMFFTGAAIFVLREHIQLARPVFLAALAAVVATGLQGGLFFPAYLLCLPYILFYMAYVPSGRIRNYNRMGDYSYGMYIYAFPVQQSVAALIPQISVPGMLAASTIVTTLLAALSWHVVEQPAMGLKSAVLSAVRDLISLRRRLPR</sequence>
<evidence type="ECO:0000313" key="4">
    <source>
        <dbReference type="Proteomes" id="UP000430120"/>
    </source>
</evidence>
<name>A0A643F962_IDEDE</name>
<proteinExistence type="predicted"/>
<feature type="transmembrane region" description="Helical" evidence="1">
    <location>
        <begin position="196"/>
        <end position="216"/>
    </location>
</feature>